<evidence type="ECO:0000313" key="2">
    <source>
        <dbReference type="Proteomes" id="UP000198728"/>
    </source>
</evidence>
<evidence type="ECO:0008006" key="3">
    <source>
        <dbReference type="Google" id="ProtNLM"/>
    </source>
</evidence>
<evidence type="ECO:0000313" key="1">
    <source>
        <dbReference type="EMBL" id="SFB82522.1"/>
    </source>
</evidence>
<gene>
    <name evidence="1" type="ORF">SAMN04488094_101657</name>
</gene>
<protein>
    <recommendedName>
        <fullName evidence="3">Helix-turn-helix domain-containing protein</fullName>
    </recommendedName>
</protein>
<proteinExistence type="predicted"/>
<reference evidence="1 2" key="1">
    <citation type="submission" date="2016-10" db="EMBL/GenBank/DDBJ databases">
        <authorList>
            <person name="de Groot N.N."/>
        </authorList>
    </citation>
    <scope>NUCLEOTIDE SEQUENCE [LARGE SCALE GENOMIC DNA]</scope>
    <source>
        <strain evidence="1 2">DSM 19548</strain>
    </source>
</reference>
<dbReference type="AlphaFoldDB" id="A0A1I1E7B9"/>
<accession>A0A1I1E7B9</accession>
<name>A0A1I1E7B9_9RHOB</name>
<sequence>MNMNRKPPLDPWRFDAITSGPERLWGLSPIASALGVSVDTARKLAKRDDVPIYQPPGSGRYFATRTELNEWMRTK</sequence>
<dbReference type="Proteomes" id="UP000198728">
    <property type="component" value="Unassembled WGS sequence"/>
</dbReference>
<keyword evidence="2" id="KW-1185">Reference proteome</keyword>
<dbReference type="EMBL" id="FOLG01000001">
    <property type="protein sequence ID" value="SFB82522.1"/>
    <property type="molecule type" value="Genomic_DNA"/>
</dbReference>
<dbReference type="STRING" id="441112.SAMN04488094_101657"/>
<organism evidence="1 2">
    <name type="scientific">Tropicimonas isoalkanivorans</name>
    <dbReference type="NCBI Taxonomy" id="441112"/>
    <lineage>
        <taxon>Bacteria</taxon>
        <taxon>Pseudomonadati</taxon>
        <taxon>Pseudomonadota</taxon>
        <taxon>Alphaproteobacteria</taxon>
        <taxon>Rhodobacterales</taxon>
        <taxon>Roseobacteraceae</taxon>
        <taxon>Tropicimonas</taxon>
    </lineage>
</organism>